<dbReference type="Proteomes" id="UP000053599">
    <property type="component" value="Unassembled WGS sequence"/>
</dbReference>
<dbReference type="OrthoDB" id="10279413at2759"/>
<evidence type="ECO:0000313" key="2">
    <source>
        <dbReference type="Proteomes" id="UP000053599"/>
    </source>
</evidence>
<reference evidence="1 2" key="1">
    <citation type="submission" date="2015-01" db="EMBL/GenBank/DDBJ databases">
        <title>The Genome Sequence of Exophiala sideris CBS121828.</title>
        <authorList>
            <consortium name="The Broad Institute Genomics Platform"/>
            <person name="Cuomo C."/>
            <person name="de Hoog S."/>
            <person name="Gorbushina A."/>
            <person name="Stielow B."/>
            <person name="Teixiera M."/>
            <person name="Abouelleil A."/>
            <person name="Chapman S.B."/>
            <person name="Priest M."/>
            <person name="Young S.K."/>
            <person name="Wortman J."/>
            <person name="Nusbaum C."/>
            <person name="Birren B."/>
        </authorList>
    </citation>
    <scope>NUCLEOTIDE SEQUENCE [LARGE SCALE GENOMIC DNA]</scope>
    <source>
        <strain evidence="1 2">CBS 121828</strain>
    </source>
</reference>
<evidence type="ECO:0000313" key="1">
    <source>
        <dbReference type="EMBL" id="KIV85645.1"/>
    </source>
</evidence>
<sequence length="166" mass="17854">MTVLLVLTPQYLSSQAYLDRPSNITHTSSTKTFTMKITIIVGISVLLLNQGALAVPGMSRRYVDVSTDFKLTCPMPPGVKGLTGNEYLGWQSSACPGLDGVNCQERCSCDKRGNMKCKGYDECPSSKLQAACEAGAADDRPVSADGKPGTTIWSCWCQNTAGDRFD</sequence>
<dbReference type="EMBL" id="KN846951">
    <property type="protein sequence ID" value="KIV85645.1"/>
    <property type="molecule type" value="Genomic_DNA"/>
</dbReference>
<dbReference type="HOGENOM" id="CLU_1602734_0_0_1"/>
<dbReference type="AlphaFoldDB" id="A0A0D1W9Y4"/>
<organism evidence="1 2">
    <name type="scientific">Exophiala sideris</name>
    <dbReference type="NCBI Taxonomy" id="1016849"/>
    <lineage>
        <taxon>Eukaryota</taxon>
        <taxon>Fungi</taxon>
        <taxon>Dikarya</taxon>
        <taxon>Ascomycota</taxon>
        <taxon>Pezizomycotina</taxon>
        <taxon>Eurotiomycetes</taxon>
        <taxon>Chaetothyriomycetidae</taxon>
        <taxon>Chaetothyriales</taxon>
        <taxon>Herpotrichiellaceae</taxon>
        <taxon>Exophiala</taxon>
    </lineage>
</organism>
<proteinExistence type="predicted"/>
<name>A0A0D1W9Y4_9EURO</name>
<protein>
    <submittedName>
        <fullName evidence="1">Uncharacterized protein</fullName>
    </submittedName>
</protein>
<accession>A0A0D1W9Y4</accession>
<gene>
    <name evidence="1" type="ORF">PV11_01314</name>
</gene>